<sequence>MQEAHSEMQLKRFDKLDHLHFKLIYVDQPGASDYVRNWCLRKHFLDTYMLLFMASGQGWLTVDGNFIELRAGAWYIGQPGQLVEANVHSLDERGVYHMNFEVMHLAEQDDPEVLDIMKQLLGDPCDAEVICASAVAVGELCQMIYQQARSKNGLQRYYGQIRFQELLYTMFNDVVRAEERFSTSPVEHVKDYIEQNYMNKITIEELATIARMSSRHFMRLFKKRHGCSAMDYLTFFRIKQAQILMRNGHNYRLKDVASYVGYQDEMYFRRKFKQISGIPPAAFIQGSKQKIAAVHSLSIGTLLALQIIPCAAKASHPWTEYYRRKYETNKVMPLAEVEAIWLEQLRMVDPDYIITVEGEMSDTLAHQLRSLAPVCIIPQDEGDWRDHLKYVARFLDRSDVAEAWLQRYDEKSAMVRTQLADSVREERLLVLRVHGEVLQVLGPRSIASVFYVDLQMNGPEGIEAFWKLGTVKVTELSKLSIDRMLLIVEEDEKSKQTWNALQNSEGWNDTTAVQNGCIDILMPGVLLDYTAFTHELMLDEILKLWQDRP</sequence>
<accession>A0A2W0C9L0</accession>
<evidence type="ECO:0000256" key="2">
    <source>
        <dbReference type="ARBA" id="ARBA00023125"/>
    </source>
</evidence>
<dbReference type="Pfam" id="PF01497">
    <property type="entry name" value="Peripla_BP_2"/>
    <property type="match status" value="1"/>
</dbReference>
<evidence type="ECO:0000259" key="5">
    <source>
        <dbReference type="PROSITE" id="PS50983"/>
    </source>
</evidence>
<dbReference type="RefSeq" id="WP_110758932.1">
    <property type="nucleotide sequence ID" value="NZ_PRLG01000019.1"/>
</dbReference>
<dbReference type="SUPFAM" id="SSF46689">
    <property type="entry name" value="Homeodomain-like"/>
    <property type="match status" value="2"/>
</dbReference>
<dbReference type="SUPFAM" id="SSF51215">
    <property type="entry name" value="Regulatory protein AraC"/>
    <property type="match status" value="1"/>
</dbReference>
<name>A0A2W0C9L0_9BACL</name>
<dbReference type="SMART" id="SM00342">
    <property type="entry name" value="HTH_ARAC"/>
    <property type="match status" value="1"/>
</dbReference>
<comment type="caution">
    <text evidence="6">The sequence shown here is derived from an EMBL/GenBank/DDBJ whole genome shotgun (WGS) entry which is preliminary data.</text>
</comment>
<dbReference type="InterPro" id="IPR018060">
    <property type="entry name" value="HTH_AraC"/>
</dbReference>
<protein>
    <submittedName>
        <fullName evidence="6">AraC family transcriptional regulator</fullName>
    </submittedName>
</protein>
<evidence type="ECO:0000313" key="7">
    <source>
        <dbReference type="Proteomes" id="UP000247459"/>
    </source>
</evidence>
<dbReference type="InterPro" id="IPR009057">
    <property type="entry name" value="Homeodomain-like_sf"/>
</dbReference>
<organism evidence="6 7">
    <name type="scientific">Paenibacillus illinoisensis</name>
    <dbReference type="NCBI Taxonomy" id="59845"/>
    <lineage>
        <taxon>Bacteria</taxon>
        <taxon>Bacillati</taxon>
        <taxon>Bacillota</taxon>
        <taxon>Bacilli</taxon>
        <taxon>Bacillales</taxon>
        <taxon>Paenibacillaceae</taxon>
        <taxon>Paenibacillus</taxon>
    </lineage>
</organism>
<keyword evidence="1" id="KW-0805">Transcription regulation</keyword>
<dbReference type="PROSITE" id="PS50983">
    <property type="entry name" value="FE_B12_PBP"/>
    <property type="match status" value="1"/>
</dbReference>
<dbReference type="GO" id="GO:0043565">
    <property type="term" value="F:sequence-specific DNA binding"/>
    <property type="evidence" value="ECO:0007669"/>
    <property type="project" value="InterPro"/>
</dbReference>
<feature type="domain" description="HTH araC/xylS-type" evidence="4">
    <location>
        <begin position="187"/>
        <end position="286"/>
    </location>
</feature>
<dbReference type="OrthoDB" id="2461801at2"/>
<feature type="domain" description="Fe/B12 periplasmic-binding" evidence="5">
    <location>
        <begin position="290"/>
        <end position="549"/>
    </location>
</feature>
<dbReference type="PANTHER" id="PTHR43280:SF28">
    <property type="entry name" value="HTH-TYPE TRANSCRIPTIONAL ACTIVATOR RHAS"/>
    <property type="match status" value="1"/>
</dbReference>
<dbReference type="GO" id="GO:0003700">
    <property type="term" value="F:DNA-binding transcription factor activity"/>
    <property type="evidence" value="ECO:0007669"/>
    <property type="project" value="InterPro"/>
</dbReference>
<dbReference type="Gene3D" id="1.10.10.60">
    <property type="entry name" value="Homeodomain-like"/>
    <property type="match status" value="2"/>
</dbReference>
<dbReference type="AlphaFoldDB" id="A0A2W0C9L0"/>
<evidence type="ECO:0000256" key="3">
    <source>
        <dbReference type="ARBA" id="ARBA00023163"/>
    </source>
</evidence>
<keyword evidence="3" id="KW-0804">Transcription</keyword>
<dbReference type="InterPro" id="IPR018062">
    <property type="entry name" value="HTH_AraC-typ_CS"/>
</dbReference>
<dbReference type="Pfam" id="PF12833">
    <property type="entry name" value="HTH_18"/>
    <property type="match status" value="1"/>
</dbReference>
<dbReference type="PROSITE" id="PS01124">
    <property type="entry name" value="HTH_ARAC_FAMILY_2"/>
    <property type="match status" value="1"/>
</dbReference>
<dbReference type="EMBL" id="PRLG01000019">
    <property type="protein sequence ID" value="PYY28724.1"/>
    <property type="molecule type" value="Genomic_DNA"/>
</dbReference>
<dbReference type="InterPro" id="IPR037923">
    <property type="entry name" value="HTH-like"/>
</dbReference>
<dbReference type="PANTHER" id="PTHR43280">
    <property type="entry name" value="ARAC-FAMILY TRANSCRIPTIONAL REGULATOR"/>
    <property type="match status" value="1"/>
</dbReference>
<dbReference type="Proteomes" id="UP000247459">
    <property type="component" value="Unassembled WGS sequence"/>
</dbReference>
<dbReference type="PROSITE" id="PS00041">
    <property type="entry name" value="HTH_ARAC_FAMILY_1"/>
    <property type="match status" value="1"/>
</dbReference>
<keyword evidence="2" id="KW-0238">DNA-binding</keyword>
<gene>
    <name evidence="6" type="ORF">PIL02S_02671</name>
</gene>
<dbReference type="InterPro" id="IPR002491">
    <property type="entry name" value="ABC_transptr_periplasmic_BD"/>
</dbReference>
<dbReference type="Gene3D" id="3.40.50.1980">
    <property type="entry name" value="Nitrogenase molybdenum iron protein domain"/>
    <property type="match status" value="2"/>
</dbReference>
<evidence type="ECO:0000256" key="1">
    <source>
        <dbReference type="ARBA" id="ARBA00023015"/>
    </source>
</evidence>
<dbReference type="SUPFAM" id="SSF53807">
    <property type="entry name" value="Helical backbone' metal receptor"/>
    <property type="match status" value="1"/>
</dbReference>
<evidence type="ECO:0000313" key="6">
    <source>
        <dbReference type="EMBL" id="PYY28724.1"/>
    </source>
</evidence>
<reference evidence="6 7" key="1">
    <citation type="submission" date="2018-01" db="EMBL/GenBank/DDBJ databases">
        <title>Genome sequence of the PGP bacterium Paenibacillus illinoisensis E3.</title>
        <authorList>
            <person name="Rolli E."/>
            <person name="Marasco R."/>
            <person name="Bessem C."/>
            <person name="Michoud G."/>
            <person name="Gaiarsa S."/>
            <person name="Borin S."/>
            <person name="Daffonchio D."/>
        </authorList>
    </citation>
    <scope>NUCLEOTIDE SEQUENCE [LARGE SCALE GENOMIC DNA]</scope>
    <source>
        <strain evidence="6 7">E3</strain>
    </source>
</reference>
<evidence type="ECO:0000259" key="4">
    <source>
        <dbReference type="PROSITE" id="PS01124"/>
    </source>
</evidence>
<proteinExistence type="predicted"/>